<gene>
    <name evidence="10" type="ORF">GCM10011425_29500</name>
</gene>
<dbReference type="GO" id="GO:0000272">
    <property type="term" value="P:polysaccharide catabolic process"/>
    <property type="evidence" value="ECO:0007669"/>
    <property type="project" value="UniProtKB-KW"/>
</dbReference>
<keyword evidence="11" id="KW-1185">Reference proteome</keyword>
<evidence type="ECO:0000256" key="2">
    <source>
        <dbReference type="ARBA" id="ARBA00022737"/>
    </source>
</evidence>
<dbReference type="GO" id="GO:0004650">
    <property type="term" value="F:polygalacturonase activity"/>
    <property type="evidence" value="ECO:0007669"/>
    <property type="project" value="InterPro"/>
</dbReference>
<evidence type="ECO:0000256" key="7">
    <source>
        <dbReference type="ARBA" id="ARBA00023326"/>
    </source>
</evidence>
<comment type="function">
    <text evidence="8">Pectinolytic enzyme involved in the degradation of xylogalacturonan (xga), a galacturonan backbone heavily substituted with xylose, and which is one important component of the hairy regions of pectin. Activity requires a galacturonic acid backbone substituted with xylose.</text>
</comment>
<evidence type="ECO:0000256" key="6">
    <source>
        <dbReference type="ARBA" id="ARBA00023295"/>
    </source>
</evidence>
<accession>A0A917N2C0</accession>
<dbReference type="AlphaFoldDB" id="A0A917N2C0"/>
<evidence type="ECO:0000256" key="5">
    <source>
        <dbReference type="ARBA" id="ARBA00023277"/>
    </source>
</evidence>
<evidence type="ECO:0000313" key="11">
    <source>
        <dbReference type="Proteomes" id="UP000662074"/>
    </source>
</evidence>
<reference evidence="10" key="2">
    <citation type="submission" date="2020-09" db="EMBL/GenBank/DDBJ databases">
        <authorList>
            <person name="Sun Q."/>
            <person name="Sedlacek I."/>
        </authorList>
    </citation>
    <scope>NUCLEOTIDE SEQUENCE</scope>
    <source>
        <strain evidence="10">CCM 8711</strain>
    </source>
</reference>
<keyword evidence="3 9" id="KW-0378">Hydrolase</keyword>
<keyword evidence="6 9" id="KW-0326">Glycosidase</keyword>
<evidence type="ECO:0000313" key="10">
    <source>
        <dbReference type="EMBL" id="GGI51738.1"/>
    </source>
</evidence>
<comment type="similarity">
    <text evidence="1 9">Belongs to the glycosyl hydrolase 28 family.</text>
</comment>
<keyword evidence="4" id="KW-0325">Glycoprotein</keyword>
<dbReference type="PANTHER" id="PTHR31736:SF9">
    <property type="entry name" value="ENDO-XYLOGALACTURONAN HYDROLASE A-RELATED"/>
    <property type="match status" value="1"/>
</dbReference>
<dbReference type="InterPro" id="IPR006626">
    <property type="entry name" value="PbH1"/>
</dbReference>
<comment type="caution">
    <text evidence="10">The sequence shown here is derived from an EMBL/GenBank/DDBJ whole genome shotgun (WGS) entry which is preliminary data.</text>
</comment>
<evidence type="ECO:0008006" key="12">
    <source>
        <dbReference type="Google" id="ProtNLM"/>
    </source>
</evidence>
<dbReference type="Gene3D" id="2.160.20.10">
    <property type="entry name" value="Single-stranded right-handed beta-helix, Pectin lyase-like"/>
    <property type="match status" value="1"/>
</dbReference>
<organism evidence="10 11">
    <name type="scientific">Mucilaginibacter galii</name>
    <dbReference type="NCBI Taxonomy" id="2005073"/>
    <lineage>
        <taxon>Bacteria</taxon>
        <taxon>Pseudomonadati</taxon>
        <taxon>Bacteroidota</taxon>
        <taxon>Sphingobacteriia</taxon>
        <taxon>Sphingobacteriales</taxon>
        <taxon>Sphingobacteriaceae</taxon>
        <taxon>Mucilaginibacter</taxon>
    </lineage>
</organism>
<dbReference type="PANTHER" id="PTHR31736">
    <property type="match status" value="1"/>
</dbReference>
<keyword evidence="2" id="KW-0677">Repeat</keyword>
<dbReference type="Pfam" id="PF00295">
    <property type="entry name" value="Glyco_hydro_28"/>
    <property type="match status" value="1"/>
</dbReference>
<dbReference type="InterPro" id="IPR012334">
    <property type="entry name" value="Pectin_lyas_fold"/>
</dbReference>
<name>A0A917N2C0_9SPHI</name>
<evidence type="ECO:0000256" key="8">
    <source>
        <dbReference type="ARBA" id="ARBA00037278"/>
    </source>
</evidence>
<dbReference type="Proteomes" id="UP000662074">
    <property type="component" value="Unassembled WGS sequence"/>
</dbReference>
<evidence type="ECO:0000256" key="4">
    <source>
        <dbReference type="ARBA" id="ARBA00023180"/>
    </source>
</evidence>
<sequence length="463" mass="50537">MFKYTLIIAFSFLGIIPPLYASVTYRHIADKSKLVSYPLPAGLQVSENYKVKINNTIVATEQVGSGGRENLHAVNFSCAGPQVIIITASAPITKYAIRPKSRNIKAQVRGRVLTFTISGPQKLYLEINDLPDLAIFANPLEANEPGKGDEGVIYYGPGVHNEGKLILKSNQTLYIAGGAVVNADLRGKDLSNVKILGRGILNGNVRIANSASITVDGVFIRSTNGWTNTLIDCQHTIYNNVKVFSYKSVWGIDGIDPVSCKDFTITDCFIRTRDDCISIKSMPRFGNDTVKNINTDSIYIANCVLVGWAHADGVTLGFELQGGLVQNILVKNCDILASGGQGRTGGHSGFSIVCDGPSLVQNIRFEDIRVENKMEYKNLELIVTEGRRYGTAGPGNIKGVYLKNVSWQNANKPFVIAGVPDNWVEGVVFDHCTLGGKRLSGFKDGDFQMEFAREVKFISGDRK</sequence>
<dbReference type="SUPFAM" id="SSF51126">
    <property type="entry name" value="Pectin lyase-like"/>
    <property type="match status" value="1"/>
</dbReference>
<evidence type="ECO:0000256" key="3">
    <source>
        <dbReference type="ARBA" id="ARBA00022801"/>
    </source>
</evidence>
<dbReference type="InterPro" id="IPR000743">
    <property type="entry name" value="Glyco_hydro_28"/>
</dbReference>
<dbReference type="InterPro" id="IPR011050">
    <property type="entry name" value="Pectin_lyase_fold/virulence"/>
</dbReference>
<proteinExistence type="inferred from homology"/>
<dbReference type="RefSeq" id="WP_188417843.1">
    <property type="nucleotide sequence ID" value="NZ_BMDO01000008.1"/>
</dbReference>
<evidence type="ECO:0000256" key="1">
    <source>
        <dbReference type="ARBA" id="ARBA00008834"/>
    </source>
</evidence>
<evidence type="ECO:0000256" key="9">
    <source>
        <dbReference type="RuleBase" id="RU361169"/>
    </source>
</evidence>
<keyword evidence="7" id="KW-0624">Polysaccharide degradation</keyword>
<dbReference type="EMBL" id="BMDO01000008">
    <property type="protein sequence ID" value="GGI51738.1"/>
    <property type="molecule type" value="Genomic_DNA"/>
</dbReference>
<reference evidence="10" key="1">
    <citation type="journal article" date="2014" name="Int. J. Syst. Evol. Microbiol.">
        <title>Complete genome sequence of Corynebacterium casei LMG S-19264T (=DSM 44701T), isolated from a smear-ripened cheese.</title>
        <authorList>
            <consortium name="US DOE Joint Genome Institute (JGI-PGF)"/>
            <person name="Walter F."/>
            <person name="Albersmeier A."/>
            <person name="Kalinowski J."/>
            <person name="Ruckert C."/>
        </authorList>
    </citation>
    <scope>NUCLEOTIDE SEQUENCE</scope>
    <source>
        <strain evidence="10">CCM 8711</strain>
    </source>
</reference>
<keyword evidence="5" id="KW-0119">Carbohydrate metabolism</keyword>
<protein>
    <recommendedName>
        <fullName evidence="12">Glycoside hydrolase</fullName>
    </recommendedName>
</protein>
<dbReference type="SMART" id="SM00710">
    <property type="entry name" value="PbH1"/>
    <property type="match status" value="5"/>
</dbReference>